<comment type="caution">
    <text evidence="1">The sequence shown here is derived from an EMBL/GenBank/DDBJ whole genome shotgun (WGS) entry which is preliminary data.</text>
</comment>
<sequence>MDPDFLPAISTALASAADTSRAPAMRAYMRDQFEFLGVATARRLQTAAGRFKWQRCRNLIESLYAYSPTKKKSGLRRSLFVRRINTSN</sequence>
<accession>A0ABW9VUG0</accession>
<dbReference type="EMBL" id="WWCT01000001">
    <property type="protein sequence ID" value="MYN25250.1"/>
    <property type="molecule type" value="Genomic_DNA"/>
</dbReference>
<proteinExistence type="predicted"/>
<keyword evidence="2" id="KW-1185">Reference proteome</keyword>
<name>A0ABW9VUG0_9BURK</name>
<reference evidence="1 2" key="1">
    <citation type="submission" date="2019-12" db="EMBL/GenBank/DDBJ databases">
        <title>Novel species isolated from a subtropical stream in China.</title>
        <authorList>
            <person name="Lu H."/>
        </authorList>
    </citation>
    <scope>NUCLEOTIDE SEQUENCE [LARGE SCALE GENOMIC DNA]</scope>
    <source>
        <strain evidence="1 2">CY42W</strain>
    </source>
</reference>
<protein>
    <submittedName>
        <fullName evidence="1">Uncharacterized protein</fullName>
    </submittedName>
</protein>
<gene>
    <name evidence="1" type="ORF">GTP69_02380</name>
</gene>
<dbReference type="Proteomes" id="UP000642144">
    <property type="component" value="Unassembled WGS sequence"/>
</dbReference>
<dbReference type="InterPro" id="IPR014825">
    <property type="entry name" value="DNA_alkylation"/>
</dbReference>
<organism evidence="1 2">
    <name type="scientific">Duganella levis</name>
    <dbReference type="NCBI Taxonomy" id="2692169"/>
    <lineage>
        <taxon>Bacteria</taxon>
        <taxon>Pseudomonadati</taxon>
        <taxon>Pseudomonadota</taxon>
        <taxon>Betaproteobacteria</taxon>
        <taxon>Burkholderiales</taxon>
        <taxon>Oxalobacteraceae</taxon>
        <taxon>Telluria group</taxon>
        <taxon>Duganella</taxon>
    </lineage>
</organism>
<evidence type="ECO:0000313" key="1">
    <source>
        <dbReference type="EMBL" id="MYN25250.1"/>
    </source>
</evidence>
<evidence type="ECO:0000313" key="2">
    <source>
        <dbReference type="Proteomes" id="UP000642144"/>
    </source>
</evidence>
<dbReference type="Pfam" id="PF08713">
    <property type="entry name" value="DNA_alkylation"/>
    <property type="match status" value="1"/>
</dbReference>
<dbReference type="Gene3D" id="1.20.1660.10">
    <property type="entry name" value="Hypothetical protein (EF3068)"/>
    <property type="match status" value="1"/>
</dbReference>